<keyword evidence="3" id="KW-1185">Reference proteome</keyword>
<feature type="compositionally biased region" description="Basic residues" evidence="1">
    <location>
        <begin position="68"/>
        <end position="80"/>
    </location>
</feature>
<dbReference type="EMBL" id="BQNB010015521">
    <property type="protein sequence ID" value="GJT40984.1"/>
    <property type="molecule type" value="Genomic_DNA"/>
</dbReference>
<organism evidence="2 3">
    <name type="scientific">Tanacetum coccineum</name>
    <dbReference type="NCBI Taxonomy" id="301880"/>
    <lineage>
        <taxon>Eukaryota</taxon>
        <taxon>Viridiplantae</taxon>
        <taxon>Streptophyta</taxon>
        <taxon>Embryophyta</taxon>
        <taxon>Tracheophyta</taxon>
        <taxon>Spermatophyta</taxon>
        <taxon>Magnoliopsida</taxon>
        <taxon>eudicotyledons</taxon>
        <taxon>Gunneridae</taxon>
        <taxon>Pentapetalae</taxon>
        <taxon>asterids</taxon>
        <taxon>campanulids</taxon>
        <taxon>Asterales</taxon>
        <taxon>Asteraceae</taxon>
        <taxon>Asteroideae</taxon>
        <taxon>Anthemideae</taxon>
        <taxon>Anthemidinae</taxon>
        <taxon>Tanacetum</taxon>
    </lineage>
</organism>
<evidence type="ECO:0000313" key="2">
    <source>
        <dbReference type="EMBL" id="GJT40984.1"/>
    </source>
</evidence>
<reference evidence="2" key="2">
    <citation type="submission" date="2022-01" db="EMBL/GenBank/DDBJ databases">
        <authorList>
            <person name="Yamashiro T."/>
            <person name="Shiraishi A."/>
            <person name="Satake H."/>
            <person name="Nakayama K."/>
        </authorList>
    </citation>
    <scope>NUCLEOTIDE SEQUENCE</scope>
</reference>
<gene>
    <name evidence="2" type="ORF">Tco_0940849</name>
</gene>
<reference evidence="2" key="1">
    <citation type="journal article" date="2022" name="Int. J. Mol. Sci.">
        <title>Draft Genome of Tanacetum Coccineum: Genomic Comparison of Closely Related Tanacetum-Family Plants.</title>
        <authorList>
            <person name="Yamashiro T."/>
            <person name="Shiraishi A."/>
            <person name="Nakayama K."/>
            <person name="Satake H."/>
        </authorList>
    </citation>
    <scope>NUCLEOTIDE SEQUENCE</scope>
</reference>
<evidence type="ECO:0000313" key="3">
    <source>
        <dbReference type="Proteomes" id="UP001151760"/>
    </source>
</evidence>
<accession>A0ABQ5DPL8</accession>
<feature type="compositionally biased region" description="Polar residues" evidence="1">
    <location>
        <begin position="21"/>
        <end position="49"/>
    </location>
</feature>
<sequence length="378" mass="43002">MLVQNQVHKGEGSTIPPKLQPTPSTSQPNVSKTQIESLQTETPPTVSHELQTEARIEQILPSPSTYQRKQRKTQKHRRAKKVTELPQTSMPLDHEADEVVHKEGVTEPRNHRGALAQTRSERVLEKPNELPLLEGHTSRSGEGSMEHTFKMMDTVIPTPYDSPLSRGNTPGIMMVEWHKFTNDGNLNLLDKKGCIQTGRESDKTKSMFQDSDFDVLNEDMEDVEREIVHTATTRVSTVSALVTTAGVAISTAKPRIPPTTVATAFIDEDLTIAQTLIKMKEEKPRDRVSIKTEEFDEIQARIDADHELVMEVPRITRYSVRCLMILTDKNCINYIGWYMKDMRQPVQKDNDLVTWGDLKTLLRPNEEDEEWKNHNTTT</sequence>
<name>A0ABQ5DPL8_9ASTR</name>
<feature type="region of interest" description="Disordered" evidence="1">
    <location>
        <begin position="105"/>
        <end position="126"/>
    </location>
</feature>
<dbReference type="Proteomes" id="UP001151760">
    <property type="component" value="Unassembled WGS sequence"/>
</dbReference>
<feature type="region of interest" description="Disordered" evidence="1">
    <location>
        <begin position="1"/>
        <end position="90"/>
    </location>
</feature>
<protein>
    <submittedName>
        <fullName evidence="2">Uncharacterized protein</fullName>
    </submittedName>
</protein>
<evidence type="ECO:0000256" key="1">
    <source>
        <dbReference type="SAM" id="MobiDB-lite"/>
    </source>
</evidence>
<proteinExistence type="predicted"/>
<comment type="caution">
    <text evidence="2">The sequence shown here is derived from an EMBL/GenBank/DDBJ whole genome shotgun (WGS) entry which is preliminary data.</text>
</comment>